<reference evidence="1 2" key="1">
    <citation type="journal article" date="2023" name="Life. Sci Alliance">
        <title>Evolutionary insights into 3D genome organization and epigenetic landscape of Vigna mungo.</title>
        <authorList>
            <person name="Junaid A."/>
            <person name="Singh B."/>
            <person name="Bhatia S."/>
        </authorList>
    </citation>
    <scope>NUCLEOTIDE SEQUENCE [LARGE SCALE GENOMIC DNA]</scope>
    <source>
        <strain evidence="1">Urdbean</strain>
    </source>
</reference>
<evidence type="ECO:0000313" key="2">
    <source>
        <dbReference type="Proteomes" id="UP001374535"/>
    </source>
</evidence>
<keyword evidence="2" id="KW-1185">Reference proteome</keyword>
<organism evidence="1 2">
    <name type="scientific">Vigna mungo</name>
    <name type="common">Black gram</name>
    <name type="synonym">Phaseolus mungo</name>
    <dbReference type="NCBI Taxonomy" id="3915"/>
    <lineage>
        <taxon>Eukaryota</taxon>
        <taxon>Viridiplantae</taxon>
        <taxon>Streptophyta</taxon>
        <taxon>Embryophyta</taxon>
        <taxon>Tracheophyta</taxon>
        <taxon>Spermatophyta</taxon>
        <taxon>Magnoliopsida</taxon>
        <taxon>eudicotyledons</taxon>
        <taxon>Gunneridae</taxon>
        <taxon>Pentapetalae</taxon>
        <taxon>rosids</taxon>
        <taxon>fabids</taxon>
        <taxon>Fabales</taxon>
        <taxon>Fabaceae</taxon>
        <taxon>Papilionoideae</taxon>
        <taxon>50 kb inversion clade</taxon>
        <taxon>NPAAA clade</taxon>
        <taxon>indigoferoid/millettioid clade</taxon>
        <taxon>Phaseoleae</taxon>
        <taxon>Vigna</taxon>
    </lineage>
</organism>
<dbReference type="AlphaFoldDB" id="A0AAQ3N3T1"/>
<gene>
    <name evidence="1" type="ORF">V8G54_022836</name>
</gene>
<name>A0AAQ3N3T1_VIGMU</name>
<proteinExistence type="predicted"/>
<accession>A0AAQ3N3T1</accession>
<protein>
    <submittedName>
        <fullName evidence="1">Uncharacterized protein</fullName>
    </submittedName>
</protein>
<sequence length="136" mass="15515">MRDHAREELLADAGECQEAVVHRELDLADDVEAVAEKEVVVPVYRAAEGVFNRQHRAIRDPELHRLESHLELVARYGFPVRIRFSRCGLGVRSGNALVRHAQLRAVHRCGGEVGDRERLRRKRLAVAAVVFDRYDI</sequence>
<dbReference type="EMBL" id="CP144694">
    <property type="protein sequence ID" value="WVZ02030.1"/>
    <property type="molecule type" value="Genomic_DNA"/>
</dbReference>
<dbReference type="Proteomes" id="UP001374535">
    <property type="component" value="Chromosome 7"/>
</dbReference>
<evidence type="ECO:0000313" key="1">
    <source>
        <dbReference type="EMBL" id="WVZ02030.1"/>
    </source>
</evidence>